<proteinExistence type="predicted"/>
<comment type="caution">
    <text evidence="1">The sequence shown here is derived from an EMBL/GenBank/DDBJ whole genome shotgun (WGS) entry which is preliminary data.</text>
</comment>
<dbReference type="Proteomes" id="UP001196661">
    <property type="component" value="Unassembled WGS sequence"/>
</dbReference>
<reference evidence="1 2" key="1">
    <citation type="journal article" date="2021" name="Mar. Drugs">
        <title>Genome Reduction and Secondary Metabolism of the Marine Sponge-Associated Cyanobacterium Leptothoe.</title>
        <authorList>
            <person name="Konstantinou D."/>
            <person name="Popin R.V."/>
            <person name="Fewer D.P."/>
            <person name="Sivonen K."/>
            <person name="Gkelis S."/>
        </authorList>
    </citation>
    <scope>NUCLEOTIDE SEQUENCE [LARGE SCALE GENOMIC DNA]</scope>
    <source>
        <strain evidence="1 2">TAU-MAC 1615</strain>
    </source>
</reference>
<name>A0ABS5Y3F9_9CYAN</name>
<gene>
    <name evidence="1" type="ORF">IXB28_09085</name>
</gene>
<dbReference type="RefSeq" id="WP_215618249.1">
    <property type="nucleotide sequence ID" value="NZ_JADOER010000007.1"/>
</dbReference>
<keyword evidence="2" id="KW-1185">Reference proteome</keyword>
<evidence type="ECO:0000313" key="2">
    <source>
        <dbReference type="Proteomes" id="UP001196661"/>
    </source>
</evidence>
<sequence>MGLFSRPEWVLKILVIGFGSWVLPQHIAVAQSSNLPSVDAAQSVLDLNSSQVAAASVTGVIAQPKSRYQDDSGAKCHQDTCALRWLTHVASDVVLDSDASEDDCEACESDVEDASEPTTQPNYRGDFEPVIDDELGILRVRSQPVGIDGELGMLRIRTTEDVPLESEPEPTPQHTVFLTARTNLYSGNNLFRTPDAISDRIYQAGIGLFAFPELGPTTNLLFSVEANLARYEELSGVDYDEIQLQAGIRQRLGSKSYGQLNWRYQDLSTPGRDSFFTANYIELLLSRRDILSNRTWADSYYQARLSLSDPDEFSRVSQIATGSLNYGFDPETRASLIYQLFIDDYIETSRYDTYHQILAQLSHDLSSTTRLSVFTGFRFGSSSRSSVDFDDTIYGASINVNLPLF</sequence>
<organism evidence="1 2">
    <name type="scientific">Leptothoe kymatousa TAU-MAC 1615</name>
    <dbReference type="NCBI Taxonomy" id="2364775"/>
    <lineage>
        <taxon>Bacteria</taxon>
        <taxon>Bacillati</taxon>
        <taxon>Cyanobacteriota</taxon>
        <taxon>Cyanophyceae</taxon>
        <taxon>Nodosilineales</taxon>
        <taxon>Cymatolegaceae</taxon>
        <taxon>Leptothoe</taxon>
        <taxon>Leptothoe kymatousa</taxon>
    </lineage>
</organism>
<evidence type="ECO:0008006" key="3">
    <source>
        <dbReference type="Google" id="ProtNLM"/>
    </source>
</evidence>
<evidence type="ECO:0000313" key="1">
    <source>
        <dbReference type="EMBL" id="MBT9312357.1"/>
    </source>
</evidence>
<dbReference type="EMBL" id="JADOER010000007">
    <property type="protein sequence ID" value="MBT9312357.1"/>
    <property type="molecule type" value="Genomic_DNA"/>
</dbReference>
<accession>A0ABS5Y3F9</accession>
<protein>
    <recommendedName>
        <fullName evidence="3">DUF481 domain-containing protein</fullName>
    </recommendedName>
</protein>